<evidence type="ECO:0000256" key="3">
    <source>
        <dbReference type="ARBA" id="ARBA00022670"/>
    </source>
</evidence>
<dbReference type="AlphaFoldDB" id="A0A7S3W3Q1"/>
<dbReference type="InterPro" id="IPR007863">
    <property type="entry name" value="Peptidase_M16_C"/>
</dbReference>
<keyword evidence="4" id="KW-0479">Metal-binding</keyword>
<evidence type="ECO:0000256" key="5">
    <source>
        <dbReference type="ARBA" id="ARBA00022801"/>
    </source>
</evidence>
<evidence type="ECO:0000256" key="6">
    <source>
        <dbReference type="ARBA" id="ARBA00022833"/>
    </source>
</evidence>
<dbReference type="Pfam" id="PF00675">
    <property type="entry name" value="Peptidase_M16"/>
    <property type="match status" value="1"/>
</dbReference>
<comment type="cofactor">
    <cofactor evidence="1">
        <name>Zn(2+)</name>
        <dbReference type="ChEBI" id="CHEBI:29105"/>
    </cofactor>
</comment>
<feature type="domain" description="Peptidase M16 N-terminal" evidence="9">
    <location>
        <begin position="85"/>
        <end position="230"/>
    </location>
</feature>
<evidence type="ECO:0000256" key="8">
    <source>
        <dbReference type="ARBA" id="ARBA00023128"/>
    </source>
</evidence>
<keyword evidence="6" id="KW-0862">Zinc</keyword>
<dbReference type="SUPFAM" id="SSF63411">
    <property type="entry name" value="LuxS/MPP-like metallohydrolase"/>
    <property type="match status" value="2"/>
</dbReference>
<dbReference type="GO" id="GO:0005739">
    <property type="term" value="C:mitochondrion"/>
    <property type="evidence" value="ECO:0007669"/>
    <property type="project" value="UniProtKB-SubCell"/>
</dbReference>
<keyword evidence="3" id="KW-0645">Protease</keyword>
<evidence type="ECO:0000256" key="4">
    <source>
        <dbReference type="ARBA" id="ARBA00022723"/>
    </source>
</evidence>
<keyword evidence="5" id="KW-0378">Hydrolase</keyword>
<keyword evidence="7" id="KW-0482">Metalloprotease</keyword>
<evidence type="ECO:0000313" key="11">
    <source>
        <dbReference type="EMBL" id="CAE0534730.1"/>
    </source>
</evidence>
<feature type="domain" description="Peptidase M16 C-terminal" evidence="10">
    <location>
        <begin position="237"/>
        <end position="392"/>
    </location>
</feature>
<evidence type="ECO:0000259" key="10">
    <source>
        <dbReference type="Pfam" id="PF05193"/>
    </source>
</evidence>
<dbReference type="GO" id="GO:0006508">
    <property type="term" value="P:proteolysis"/>
    <property type="evidence" value="ECO:0007669"/>
    <property type="project" value="UniProtKB-KW"/>
</dbReference>
<proteinExistence type="predicted"/>
<dbReference type="EMBL" id="HBIQ01021510">
    <property type="protein sequence ID" value="CAE0534730.1"/>
    <property type="molecule type" value="Transcribed_RNA"/>
</dbReference>
<organism evidence="11">
    <name type="scientific">Strombidinopsis acuminata</name>
    <dbReference type="NCBI Taxonomy" id="141414"/>
    <lineage>
        <taxon>Eukaryota</taxon>
        <taxon>Sar</taxon>
        <taxon>Alveolata</taxon>
        <taxon>Ciliophora</taxon>
        <taxon>Intramacronucleata</taxon>
        <taxon>Spirotrichea</taxon>
        <taxon>Choreotrichia</taxon>
        <taxon>Choreotrichida</taxon>
        <taxon>Strombidinopsidae</taxon>
        <taxon>Strombidinopsis</taxon>
    </lineage>
</organism>
<accession>A0A7S3W3Q1</accession>
<dbReference type="InterPro" id="IPR050361">
    <property type="entry name" value="MPP/UQCRC_Complex"/>
</dbReference>
<dbReference type="PANTHER" id="PTHR11851:SF149">
    <property type="entry name" value="GH01077P"/>
    <property type="match status" value="1"/>
</dbReference>
<keyword evidence="8" id="KW-0496">Mitochondrion</keyword>
<sequence>MLSKITQGVKRGATKNAVKAFSTQDDSKLRSFVQDDTSMQASEQYMQFSKKPIMNNFGELPRGEIPESLKFTRQCQATTLSNGIRVVTEKSNSQVPTVGVYVGAGSRQDTLETTGASHALQQMLLRGTSQRSKHDFAEEIEAMGARYTSEPGRERTGFQLKVFKGDVNKAVALLGDAVSNSTLDAGEFELLKQELGEHHEANHTRYEETTLENVHFNVYREHMMGQPIKGDRDQVQNLNVDALRNYHAANYYGDNIVIVGTGDLNHEAFVDQVNQHFHTLSKSVEAKATNSERPIYIPALLFIRDDEMVNSNVGVFYDAPSIKDADYYGFLLLQNMFGNYRIDQHAEHLNDVKKQYNSMHALLGDLVDVTHANAHYNAYSDCGIFGNYFYGNEVFTRQMNYCGVCLPTIYSHYLNDVEVIRGRNALYNKLMLAESTDEVNKEIGAQFLLLNRRIHRSEIASRVAHMDNYHMKHMCNEWFYDAEPSFTNWGPIEQVSQVGSYKYFKVNTMSTVSNAHHSLFT</sequence>
<dbReference type="InterPro" id="IPR011765">
    <property type="entry name" value="Pept_M16_N"/>
</dbReference>
<dbReference type="Pfam" id="PF05193">
    <property type="entry name" value="Peptidase_M16_C"/>
    <property type="match status" value="1"/>
</dbReference>
<dbReference type="PANTHER" id="PTHR11851">
    <property type="entry name" value="METALLOPROTEASE"/>
    <property type="match status" value="1"/>
</dbReference>
<evidence type="ECO:0000256" key="7">
    <source>
        <dbReference type="ARBA" id="ARBA00023049"/>
    </source>
</evidence>
<evidence type="ECO:0000259" key="9">
    <source>
        <dbReference type="Pfam" id="PF00675"/>
    </source>
</evidence>
<evidence type="ECO:0000256" key="1">
    <source>
        <dbReference type="ARBA" id="ARBA00001947"/>
    </source>
</evidence>
<dbReference type="GO" id="GO:0046872">
    <property type="term" value="F:metal ion binding"/>
    <property type="evidence" value="ECO:0007669"/>
    <property type="project" value="UniProtKB-KW"/>
</dbReference>
<evidence type="ECO:0000256" key="2">
    <source>
        <dbReference type="ARBA" id="ARBA00004173"/>
    </source>
</evidence>
<dbReference type="Gene3D" id="3.30.830.10">
    <property type="entry name" value="Metalloenzyme, LuxS/M16 peptidase-like"/>
    <property type="match status" value="2"/>
</dbReference>
<reference evidence="11" key="1">
    <citation type="submission" date="2021-01" db="EMBL/GenBank/DDBJ databases">
        <authorList>
            <person name="Corre E."/>
            <person name="Pelletier E."/>
            <person name="Niang G."/>
            <person name="Scheremetjew M."/>
            <person name="Finn R."/>
            <person name="Kale V."/>
            <person name="Holt S."/>
            <person name="Cochrane G."/>
            <person name="Meng A."/>
            <person name="Brown T."/>
            <person name="Cohen L."/>
        </authorList>
    </citation>
    <scope>NUCLEOTIDE SEQUENCE</scope>
    <source>
        <strain evidence="11">SPMC142</strain>
    </source>
</reference>
<protein>
    <submittedName>
        <fullName evidence="11">Uncharacterized protein</fullName>
    </submittedName>
</protein>
<dbReference type="InterPro" id="IPR011249">
    <property type="entry name" value="Metalloenz_LuxS/M16"/>
</dbReference>
<name>A0A7S3W3Q1_9SPIT</name>
<dbReference type="GO" id="GO:0008237">
    <property type="term" value="F:metallopeptidase activity"/>
    <property type="evidence" value="ECO:0007669"/>
    <property type="project" value="UniProtKB-KW"/>
</dbReference>
<comment type="subcellular location">
    <subcellularLocation>
        <location evidence="2">Mitochondrion</location>
    </subcellularLocation>
</comment>
<gene>
    <name evidence="11" type="ORF">SACU0126_LOCUS7214</name>
</gene>